<dbReference type="Proteomes" id="UP000199438">
    <property type="component" value="Unassembled WGS sequence"/>
</dbReference>
<keyword evidence="1" id="KW-0812">Transmembrane</keyword>
<dbReference type="AlphaFoldDB" id="A0A1I1MFH8"/>
<keyword evidence="3" id="KW-1185">Reference proteome</keyword>
<sequence length="55" mass="6220">MNKIRITGIIFLIVGLALTYFLRNTEVYFFSGILIGIGLLWAITGKTKRTKKNNS</sequence>
<evidence type="ECO:0000313" key="3">
    <source>
        <dbReference type="Proteomes" id="UP000199438"/>
    </source>
</evidence>
<proteinExistence type="predicted"/>
<evidence type="ECO:0000313" key="2">
    <source>
        <dbReference type="EMBL" id="SFC83896.1"/>
    </source>
</evidence>
<dbReference type="STRING" id="1334022.SAMN04487907_109170"/>
<reference evidence="3" key="1">
    <citation type="submission" date="2016-10" db="EMBL/GenBank/DDBJ databases">
        <authorList>
            <person name="Varghese N."/>
            <person name="Submissions S."/>
        </authorList>
    </citation>
    <scope>NUCLEOTIDE SEQUENCE [LARGE SCALE GENOMIC DNA]</scope>
    <source>
        <strain evidence="3">DSM 24499</strain>
    </source>
</reference>
<keyword evidence="1" id="KW-1133">Transmembrane helix</keyword>
<feature type="transmembrane region" description="Helical" evidence="1">
    <location>
        <begin position="27"/>
        <end position="44"/>
    </location>
</feature>
<evidence type="ECO:0000256" key="1">
    <source>
        <dbReference type="SAM" id="Phobius"/>
    </source>
</evidence>
<accession>A0A1I1MFH8</accession>
<dbReference type="EMBL" id="FOKV01000009">
    <property type="protein sequence ID" value="SFC83896.1"/>
    <property type="molecule type" value="Genomic_DNA"/>
</dbReference>
<protein>
    <submittedName>
        <fullName evidence="2">Uncharacterized protein</fullName>
    </submittedName>
</protein>
<gene>
    <name evidence="2" type="ORF">SAMN04487907_109170</name>
</gene>
<keyword evidence="1" id="KW-0472">Membrane</keyword>
<organism evidence="2 3">
    <name type="scientific">Zunongwangia mangrovi</name>
    <dbReference type="NCBI Taxonomy" id="1334022"/>
    <lineage>
        <taxon>Bacteria</taxon>
        <taxon>Pseudomonadati</taxon>
        <taxon>Bacteroidota</taxon>
        <taxon>Flavobacteriia</taxon>
        <taxon>Flavobacteriales</taxon>
        <taxon>Flavobacteriaceae</taxon>
        <taxon>Zunongwangia</taxon>
    </lineage>
</organism>
<name>A0A1I1MFH8_9FLAO</name>
<dbReference type="RefSeq" id="WP_175487069.1">
    <property type="nucleotide sequence ID" value="NZ_FOKV01000009.1"/>
</dbReference>